<dbReference type="InterPro" id="IPR000860">
    <property type="entry name" value="HemC"/>
</dbReference>
<evidence type="ECO:0000259" key="12">
    <source>
        <dbReference type="Pfam" id="PF03900"/>
    </source>
</evidence>
<dbReference type="Pfam" id="PF03900">
    <property type="entry name" value="Porphobil_deamC"/>
    <property type="match status" value="1"/>
</dbReference>
<reference evidence="13" key="1">
    <citation type="submission" date="2020-01" db="EMBL/GenBank/DDBJ databases">
        <title>Genome Sequencing of Three Apophysomyces-Like Fungal Strains Confirms a Novel Fungal Genus in the Mucoromycota with divergent Burkholderia-like Endosymbiotic Bacteria.</title>
        <authorList>
            <person name="Stajich J.E."/>
            <person name="Macias A.M."/>
            <person name="Carter-House D."/>
            <person name="Lovett B."/>
            <person name="Kasson L.R."/>
            <person name="Berry K."/>
            <person name="Grigoriev I."/>
            <person name="Chang Y."/>
            <person name="Spatafora J."/>
            <person name="Kasson M.T."/>
        </authorList>
    </citation>
    <scope>NUCLEOTIDE SEQUENCE</scope>
    <source>
        <strain evidence="13">NRRL A-21654</strain>
    </source>
</reference>
<dbReference type="SUPFAM" id="SSF53850">
    <property type="entry name" value="Periplasmic binding protein-like II"/>
    <property type="match status" value="1"/>
</dbReference>
<dbReference type="HAMAP" id="MF_00260">
    <property type="entry name" value="Porphobil_deam"/>
    <property type="match status" value="1"/>
</dbReference>
<evidence type="ECO:0000256" key="5">
    <source>
        <dbReference type="ARBA" id="ARBA00016519"/>
    </source>
</evidence>
<keyword evidence="7" id="KW-0350">Heme biosynthesis</keyword>
<feature type="domain" description="Porphobilinogen deaminase N-terminal" evidence="11">
    <location>
        <begin position="10"/>
        <end position="225"/>
    </location>
</feature>
<organism evidence="13 14">
    <name type="scientific">Apophysomyces ossiformis</name>
    <dbReference type="NCBI Taxonomy" id="679940"/>
    <lineage>
        <taxon>Eukaryota</taxon>
        <taxon>Fungi</taxon>
        <taxon>Fungi incertae sedis</taxon>
        <taxon>Mucoromycota</taxon>
        <taxon>Mucoromycotina</taxon>
        <taxon>Mucoromycetes</taxon>
        <taxon>Mucorales</taxon>
        <taxon>Mucorineae</taxon>
        <taxon>Mucoraceae</taxon>
        <taxon>Apophysomyces</taxon>
    </lineage>
</organism>
<dbReference type="FunFam" id="3.40.190.10:FF:000005">
    <property type="entry name" value="Porphobilinogen deaminase"/>
    <property type="match status" value="1"/>
</dbReference>
<dbReference type="InterPro" id="IPR022419">
    <property type="entry name" value="Porphobilin_deaminase_cofac_BS"/>
</dbReference>
<dbReference type="InterPro" id="IPR022417">
    <property type="entry name" value="Porphobilin_deaminase_N"/>
</dbReference>
<accession>A0A8H7BLQ0</accession>
<dbReference type="UniPathway" id="UPA00251">
    <property type="reaction ID" value="UER00319"/>
</dbReference>
<comment type="cofactor">
    <cofactor evidence="1">
        <name>dipyrromethane</name>
        <dbReference type="ChEBI" id="CHEBI:60342"/>
    </cofactor>
</comment>
<dbReference type="FunFam" id="3.30.160.40:FF:000002">
    <property type="entry name" value="Porphobilinogen deaminase"/>
    <property type="match status" value="1"/>
</dbReference>
<dbReference type="PANTHER" id="PTHR11557">
    <property type="entry name" value="PORPHOBILINOGEN DEAMINASE"/>
    <property type="match status" value="1"/>
</dbReference>
<keyword evidence="6" id="KW-0808">Transferase</keyword>
<dbReference type="Gene3D" id="3.40.190.10">
    <property type="entry name" value="Periplasmic binding protein-like II"/>
    <property type="match status" value="2"/>
</dbReference>
<sequence>MTSVTGKTYTIGSRKSQLAMVQTEHVRDCLQKMYPEHQFKIEAMSTTGDRILDVALSKIGEKALFTKELEVALEDKRVDFVVHSLKDLPTTLPPGMFLGAIMERENPNDALVLSERFNGHTLSTLPDGSVIGTSSLRRVAQLKRNYPRLIFKDVQLTETIVGRNTRLAKLDNPEGEYAAIILAVAGLVRLNQGHRISRILEPSESLHAVSQGALGVECRENDADCIALIEGLNHRETRLRCLSERSLMRTLEGGCSVPIGVNTSLEGSLLKLRGLVASVDGQNVVESEQEISLESGKDSKEQEELAIQLGVSVANKLKADGAEKILKELAH</sequence>
<dbReference type="SUPFAM" id="SSF54782">
    <property type="entry name" value="Porphobilinogen deaminase (hydroxymethylbilane synthase), C-terminal domain"/>
    <property type="match status" value="1"/>
</dbReference>
<evidence type="ECO:0000313" key="13">
    <source>
        <dbReference type="EMBL" id="KAF7722411.1"/>
    </source>
</evidence>
<comment type="pathway">
    <text evidence="2">Porphyrin-containing compound metabolism; protoporphyrin-IX biosynthesis; coproporphyrinogen-III from 5-aminolevulinate: step 2/4.</text>
</comment>
<dbReference type="FunFam" id="3.40.190.10:FF:000260">
    <property type="entry name" value="Porphobilinogen deaminase"/>
    <property type="match status" value="1"/>
</dbReference>
<evidence type="ECO:0000313" key="14">
    <source>
        <dbReference type="Proteomes" id="UP000605846"/>
    </source>
</evidence>
<dbReference type="Proteomes" id="UP000605846">
    <property type="component" value="Unassembled WGS sequence"/>
</dbReference>
<dbReference type="PROSITE" id="PS00533">
    <property type="entry name" value="PORPHOBILINOGEN_DEAM"/>
    <property type="match status" value="1"/>
</dbReference>
<dbReference type="InterPro" id="IPR022418">
    <property type="entry name" value="Porphobilinogen_deaminase_C"/>
</dbReference>
<comment type="similarity">
    <text evidence="3">Belongs to the HMBS family.</text>
</comment>
<dbReference type="Gene3D" id="3.30.160.40">
    <property type="entry name" value="Porphobilinogen deaminase, C-terminal domain"/>
    <property type="match status" value="1"/>
</dbReference>
<dbReference type="InterPro" id="IPR036803">
    <property type="entry name" value="Porphobilinogen_deaminase_C_sf"/>
</dbReference>
<keyword evidence="8" id="KW-0627">Porphyrin biosynthesis</keyword>
<evidence type="ECO:0000256" key="9">
    <source>
        <dbReference type="ARBA" id="ARBA00030685"/>
    </source>
</evidence>
<evidence type="ECO:0000256" key="8">
    <source>
        <dbReference type="ARBA" id="ARBA00023244"/>
    </source>
</evidence>
<evidence type="ECO:0000256" key="2">
    <source>
        <dbReference type="ARBA" id="ARBA00004735"/>
    </source>
</evidence>
<dbReference type="GO" id="GO:0004418">
    <property type="term" value="F:hydroxymethylbilane synthase activity"/>
    <property type="evidence" value="ECO:0007669"/>
    <property type="project" value="UniProtKB-EC"/>
</dbReference>
<evidence type="ECO:0000256" key="3">
    <source>
        <dbReference type="ARBA" id="ARBA00005638"/>
    </source>
</evidence>
<evidence type="ECO:0000256" key="1">
    <source>
        <dbReference type="ARBA" id="ARBA00001916"/>
    </source>
</evidence>
<protein>
    <recommendedName>
        <fullName evidence="5">Porphobilinogen deaminase</fullName>
        <ecNumber evidence="4">2.5.1.61</ecNumber>
    </recommendedName>
    <alternativeName>
        <fullName evidence="10">Hydroxymethylbilane synthase</fullName>
    </alternativeName>
    <alternativeName>
        <fullName evidence="9">Pre-uroporphyrinogen synthase</fullName>
    </alternativeName>
</protein>
<evidence type="ECO:0000259" key="11">
    <source>
        <dbReference type="Pfam" id="PF01379"/>
    </source>
</evidence>
<dbReference type="GO" id="GO:0005737">
    <property type="term" value="C:cytoplasm"/>
    <property type="evidence" value="ECO:0007669"/>
    <property type="project" value="TreeGrafter"/>
</dbReference>
<comment type="caution">
    <text evidence="13">The sequence shown here is derived from an EMBL/GenBank/DDBJ whole genome shotgun (WGS) entry which is preliminary data.</text>
</comment>
<dbReference type="CDD" id="cd13645">
    <property type="entry name" value="PBP2_HuPBGD_like"/>
    <property type="match status" value="1"/>
</dbReference>
<evidence type="ECO:0000256" key="7">
    <source>
        <dbReference type="ARBA" id="ARBA00023133"/>
    </source>
</evidence>
<keyword evidence="14" id="KW-1185">Reference proteome</keyword>
<dbReference type="PANTHER" id="PTHR11557:SF0">
    <property type="entry name" value="PORPHOBILINOGEN DEAMINASE"/>
    <property type="match status" value="1"/>
</dbReference>
<dbReference type="NCBIfam" id="TIGR00212">
    <property type="entry name" value="hemC"/>
    <property type="match status" value="1"/>
</dbReference>
<dbReference type="EC" id="2.5.1.61" evidence="4"/>
<evidence type="ECO:0000256" key="6">
    <source>
        <dbReference type="ARBA" id="ARBA00022679"/>
    </source>
</evidence>
<name>A0A8H7BLQ0_9FUNG</name>
<dbReference type="GO" id="GO:0006782">
    <property type="term" value="P:protoporphyrinogen IX biosynthetic process"/>
    <property type="evidence" value="ECO:0007669"/>
    <property type="project" value="UniProtKB-UniPathway"/>
</dbReference>
<dbReference type="OrthoDB" id="564646at2759"/>
<dbReference type="AlphaFoldDB" id="A0A8H7BLQ0"/>
<dbReference type="EMBL" id="JABAYA010000196">
    <property type="protein sequence ID" value="KAF7722411.1"/>
    <property type="molecule type" value="Genomic_DNA"/>
</dbReference>
<dbReference type="PIRSF" id="PIRSF001438">
    <property type="entry name" value="4pyrrol_synth_OHMeBilane_synth"/>
    <property type="match status" value="1"/>
</dbReference>
<gene>
    <name evidence="13" type="ORF">EC973_003150</name>
</gene>
<evidence type="ECO:0000256" key="4">
    <source>
        <dbReference type="ARBA" id="ARBA00012655"/>
    </source>
</evidence>
<dbReference type="PRINTS" id="PR00151">
    <property type="entry name" value="PORPHBDMNASE"/>
</dbReference>
<proteinExistence type="inferred from homology"/>
<dbReference type="Pfam" id="PF01379">
    <property type="entry name" value="Porphobil_deam"/>
    <property type="match status" value="1"/>
</dbReference>
<feature type="domain" description="Porphobilinogen deaminase C-terminal" evidence="12">
    <location>
        <begin position="239"/>
        <end position="318"/>
    </location>
</feature>
<evidence type="ECO:0000256" key="10">
    <source>
        <dbReference type="ARBA" id="ARBA00033064"/>
    </source>
</evidence>